<name>M7Z753_TRIUA</name>
<reference evidence="1" key="1">
    <citation type="journal article" date="2013" name="Nature">
        <title>Draft genome of the wheat A-genome progenitor Triticum urartu.</title>
        <authorList>
            <person name="Ling H.Q."/>
            <person name="Zhao S."/>
            <person name="Liu D."/>
            <person name="Wang J."/>
            <person name="Sun H."/>
            <person name="Zhang C."/>
            <person name="Fan H."/>
            <person name="Li D."/>
            <person name="Dong L."/>
            <person name="Tao Y."/>
            <person name="Gao C."/>
            <person name="Wu H."/>
            <person name="Li Y."/>
            <person name="Cui Y."/>
            <person name="Guo X."/>
            <person name="Zheng S."/>
            <person name="Wang B."/>
            <person name="Yu K."/>
            <person name="Liang Q."/>
            <person name="Yang W."/>
            <person name="Lou X."/>
            <person name="Chen J."/>
            <person name="Feng M."/>
            <person name="Jian J."/>
            <person name="Zhang X."/>
            <person name="Luo G."/>
            <person name="Jiang Y."/>
            <person name="Liu J."/>
            <person name="Wang Z."/>
            <person name="Sha Y."/>
            <person name="Zhang B."/>
            <person name="Wu H."/>
            <person name="Tang D."/>
            <person name="Shen Q."/>
            <person name="Xue P."/>
            <person name="Zou S."/>
            <person name="Wang X."/>
            <person name="Liu X."/>
            <person name="Wang F."/>
            <person name="Yang Y."/>
            <person name="An X."/>
            <person name="Dong Z."/>
            <person name="Zhang K."/>
            <person name="Zhang X."/>
            <person name="Luo M.C."/>
            <person name="Dvorak J."/>
            <person name="Tong Y."/>
            <person name="Wang J."/>
            <person name="Yang H."/>
            <person name="Li Z."/>
            <person name="Wang D."/>
            <person name="Zhang A."/>
            <person name="Wang J."/>
        </authorList>
    </citation>
    <scope>NUCLEOTIDE SEQUENCE</scope>
</reference>
<dbReference type="EMBL" id="KD170873">
    <property type="protein sequence ID" value="EMS55386.1"/>
    <property type="molecule type" value="Genomic_DNA"/>
</dbReference>
<organism evidence="1">
    <name type="scientific">Triticum urartu</name>
    <name type="common">Red wild einkorn</name>
    <name type="synonym">Crithodium urartu</name>
    <dbReference type="NCBI Taxonomy" id="4572"/>
    <lineage>
        <taxon>Eukaryota</taxon>
        <taxon>Viridiplantae</taxon>
        <taxon>Streptophyta</taxon>
        <taxon>Embryophyta</taxon>
        <taxon>Tracheophyta</taxon>
        <taxon>Spermatophyta</taxon>
        <taxon>Magnoliopsida</taxon>
        <taxon>Liliopsida</taxon>
        <taxon>Poales</taxon>
        <taxon>Poaceae</taxon>
        <taxon>BOP clade</taxon>
        <taxon>Pooideae</taxon>
        <taxon>Triticodae</taxon>
        <taxon>Triticeae</taxon>
        <taxon>Triticinae</taxon>
        <taxon>Triticum</taxon>
    </lineage>
</organism>
<proteinExistence type="predicted"/>
<evidence type="ECO:0000313" key="1">
    <source>
        <dbReference type="EMBL" id="EMS55386.1"/>
    </source>
</evidence>
<accession>M7Z753</accession>
<dbReference type="AlphaFoldDB" id="M7Z753"/>
<protein>
    <submittedName>
        <fullName evidence="1">Uncharacterized protein</fullName>
    </submittedName>
</protein>
<sequence>MRGVQVATIGDEGTDAHCAIRWGVGGTAAAMAPRVFFSQLKKATGDDGDRGQRRALAVGVGGGNEPVDLYMLDYKSSDNLDMKELTDAATPKRPQPESTC</sequence>
<gene>
    <name evidence="1" type="ORF">TRIUR3_08236</name>
</gene>